<keyword evidence="1" id="KW-1133">Transmembrane helix</keyword>
<keyword evidence="1" id="KW-0472">Membrane</keyword>
<dbReference type="InterPro" id="IPR030888">
    <property type="entry name" value="Put_ccm"/>
</dbReference>
<proteinExistence type="predicted"/>
<reference evidence="3" key="1">
    <citation type="submission" date="2016-12" db="EMBL/GenBank/DDBJ databases">
        <title>Draft Genome Sequences od Carboxydothermus pertinax and islandicus, Hydrogenogenic Carboxydotrophic Bacteria.</title>
        <authorList>
            <person name="Fukuyama Y."/>
            <person name="Ohmae K."/>
            <person name="Yoneda Y."/>
            <person name="Yoshida T."/>
            <person name="Sako Y."/>
        </authorList>
    </citation>
    <scope>NUCLEOTIDE SEQUENCE [LARGE SCALE GENOMIC DNA]</scope>
    <source>
        <strain evidence="3">SET</strain>
    </source>
</reference>
<gene>
    <name evidence="2" type="ORF">ciss_17930</name>
</gene>
<sequence length="47" mass="5553">MSKLTALALAYFIIWTLIFLYTVVLGQRQKQIKRELELIKEALNKRS</sequence>
<comment type="caution">
    <text evidence="2">The sequence shown here is derived from an EMBL/GenBank/DDBJ whole genome shotgun (WGS) entry which is preliminary data.</text>
</comment>
<dbReference type="AlphaFoldDB" id="A0A1L8D3W2"/>
<dbReference type="STRING" id="661089.ciss_17930"/>
<evidence type="ECO:0000313" key="2">
    <source>
        <dbReference type="EMBL" id="GAV25860.1"/>
    </source>
</evidence>
<feature type="transmembrane region" description="Helical" evidence="1">
    <location>
        <begin position="6"/>
        <end position="26"/>
    </location>
</feature>
<keyword evidence="1" id="KW-0812">Transmembrane</keyword>
<evidence type="ECO:0000256" key="1">
    <source>
        <dbReference type="SAM" id="Phobius"/>
    </source>
</evidence>
<keyword evidence="3" id="KW-1185">Reference proteome</keyword>
<dbReference type="RefSeq" id="WP_077177540.1">
    <property type="nucleotide sequence ID" value="NZ_BDJL01000093.1"/>
</dbReference>
<dbReference type="EMBL" id="BDJL01000093">
    <property type="protein sequence ID" value="GAV25860.1"/>
    <property type="molecule type" value="Genomic_DNA"/>
</dbReference>
<name>A0A1L8D3W2_9THEO</name>
<accession>A0A1L8D3W2</accession>
<dbReference type="Proteomes" id="UP000187338">
    <property type="component" value="Unassembled WGS sequence"/>
</dbReference>
<evidence type="ECO:0000313" key="3">
    <source>
        <dbReference type="Proteomes" id="UP000187338"/>
    </source>
</evidence>
<protein>
    <recommendedName>
        <fullName evidence="4">CcmD family protein</fullName>
    </recommendedName>
</protein>
<dbReference type="OrthoDB" id="2911297at2"/>
<organism evidence="2 3">
    <name type="scientific">Carboxydothermus islandicus</name>
    <dbReference type="NCBI Taxonomy" id="661089"/>
    <lineage>
        <taxon>Bacteria</taxon>
        <taxon>Bacillati</taxon>
        <taxon>Bacillota</taxon>
        <taxon>Clostridia</taxon>
        <taxon>Thermoanaerobacterales</taxon>
        <taxon>Thermoanaerobacteraceae</taxon>
        <taxon>Carboxydothermus</taxon>
    </lineage>
</organism>
<evidence type="ECO:0008006" key="4">
    <source>
        <dbReference type="Google" id="ProtNLM"/>
    </source>
</evidence>
<dbReference type="NCBIfam" id="TIGR04391">
    <property type="entry name" value="CcmD_alt_fam"/>
    <property type="match status" value="1"/>
</dbReference>